<evidence type="ECO:0000313" key="10">
    <source>
        <dbReference type="Proteomes" id="UP001634394"/>
    </source>
</evidence>
<evidence type="ECO:0000256" key="6">
    <source>
        <dbReference type="ARBA" id="ARBA00023034"/>
    </source>
</evidence>
<protein>
    <recommendedName>
        <fullName evidence="7">Fucosyltransferase</fullName>
        <ecNumber evidence="7">2.4.1.-</ecNumber>
    </recommendedName>
</protein>
<name>A0ABD3VM29_SINWO</name>
<keyword evidence="6 7" id="KW-0333">Golgi apparatus</keyword>
<comment type="caution">
    <text evidence="9">The sequence shown here is derived from an EMBL/GenBank/DDBJ whole genome shotgun (WGS) entry which is preliminary data.</text>
</comment>
<evidence type="ECO:0000256" key="7">
    <source>
        <dbReference type="RuleBase" id="RU003832"/>
    </source>
</evidence>
<dbReference type="InterPro" id="IPR055270">
    <property type="entry name" value="Glyco_tran_10_C"/>
</dbReference>
<dbReference type="Gene3D" id="3.40.50.11660">
    <property type="entry name" value="Glycosyl transferase family 10, C-terminal domain"/>
    <property type="match status" value="1"/>
</dbReference>
<comment type="subcellular location">
    <subcellularLocation>
        <location evidence="1">Golgi apparatus membrane</location>
        <topology evidence="1">Single-pass type II membrane protein</topology>
    </subcellularLocation>
    <subcellularLocation>
        <location evidence="7">Golgi apparatus</location>
        <location evidence="7">Golgi stack membrane</location>
        <topology evidence="7">Single-pass type II membrane protein</topology>
    </subcellularLocation>
</comment>
<keyword evidence="7" id="KW-0472">Membrane</keyword>
<evidence type="ECO:0000313" key="9">
    <source>
        <dbReference type="EMBL" id="KAL3862640.1"/>
    </source>
</evidence>
<comment type="pathway">
    <text evidence="2">Protein modification; protein glycosylation.</text>
</comment>
<reference evidence="9 10" key="1">
    <citation type="submission" date="2024-11" db="EMBL/GenBank/DDBJ databases">
        <title>Chromosome-level genome assembly of the freshwater bivalve Anodonta woodiana.</title>
        <authorList>
            <person name="Chen X."/>
        </authorList>
    </citation>
    <scope>NUCLEOTIDE SEQUENCE [LARGE SCALE GENOMIC DNA]</scope>
    <source>
        <strain evidence="9">MN2024</strain>
        <tissue evidence="9">Gills</tissue>
    </source>
</reference>
<keyword evidence="4 7" id="KW-0328">Glycosyltransferase</keyword>
<keyword evidence="7" id="KW-0812">Transmembrane</keyword>
<sequence length="138" mass="16166">MGYRRDAPIVHPYSEVYELQPEDKGKVNTTANYYRQKSKMAAARISNCTDCARRYRAVKELQKYIDIDACGTCFSKVCGSRTENPNDEECNVKMAEYRFYQLLSRYVTEKYRLSIRRQQIPVVNLKHVDHATILPYPI</sequence>
<dbReference type="SUPFAM" id="SSF53756">
    <property type="entry name" value="UDP-Glycosyltransferase/glycogen phosphorylase"/>
    <property type="match status" value="1"/>
</dbReference>
<keyword evidence="10" id="KW-1185">Reference proteome</keyword>
<dbReference type="InterPro" id="IPR001503">
    <property type="entry name" value="Glyco_trans_10"/>
</dbReference>
<dbReference type="Proteomes" id="UP001634394">
    <property type="component" value="Unassembled WGS sequence"/>
</dbReference>
<dbReference type="GO" id="GO:0008417">
    <property type="term" value="F:fucosyltransferase activity"/>
    <property type="evidence" value="ECO:0007669"/>
    <property type="project" value="UniProtKB-ARBA"/>
</dbReference>
<proteinExistence type="inferred from homology"/>
<evidence type="ECO:0000256" key="4">
    <source>
        <dbReference type="ARBA" id="ARBA00022676"/>
    </source>
</evidence>
<evidence type="ECO:0000256" key="3">
    <source>
        <dbReference type="ARBA" id="ARBA00008919"/>
    </source>
</evidence>
<evidence type="ECO:0000256" key="2">
    <source>
        <dbReference type="ARBA" id="ARBA00004922"/>
    </source>
</evidence>
<dbReference type="EC" id="2.4.1.-" evidence="7"/>
<accession>A0ABD3VM29</accession>
<dbReference type="InterPro" id="IPR038577">
    <property type="entry name" value="GT10-like_C_sf"/>
</dbReference>
<keyword evidence="5 7" id="KW-0808">Transferase</keyword>
<comment type="similarity">
    <text evidence="3 7">Belongs to the glycosyltransferase 10 family.</text>
</comment>
<dbReference type="EMBL" id="JBJQND010000011">
    <property type="protein sequence ID" value="KAL3862640.1"/>
    <property type="molecule type" value="Genomic_DNA"/>
</dbReference>
<dbReference type="Pfam" id="PF00852">
    <property type="entry name" value="Glyco_transf_10"/>
    <property type="match status" value="1"/>
</dbReference>
<gene>
    <name evidence="9" type="ORF">ACJMK2_008594</name>
</gene>
<organism evidence="9 10">
    <name type="scientific">Sinanodonta woodiana</name>
    <name type="common">Chinese pond mussel</name>
    <name type="synonym">Anodonta woodiana</name>
    <dbReference type="NCBI Taxonomy" id="1069815"/>
    <lineage>
        <taxon>Eukaryota</taxon>
        <taxon>Metazoa</taxon>
        <taxon>Spiralia</taxon>
        <taxon>Lophotrochozoa</taxon>
        <taxon>Mollusca</taxon>
        <taxon>Bivalvia</taxon>
        <taxon>Autobranchia</taxon>
        <taxon>Heteroconchia</taxon>
        <taxon>Palaeoheterodonta</taxon>
        <taxon>Unionida</taxon>
        <taxon>Unionoidea</taxon>
        <taxon>Unionidae</taxon>
        <taxon>Unioninae</taxon>
        <taxon>Sinanodonta</taxon>
    </lineage>
</organism>
<dbReference type="GO" id="GO:0000139">
    <property type="term" value="C:Golgi membrane"/>
    <property type="evidence" value="ECO:0007669"/>
    <property type="project" value="UniProtKB-SubCell"/>
</dbReference>
<dbReference type="AlphaFoldDB" id="A0ABD3VM29"/>
<evidence type="ECO:0000256" key="5">
    <source>
        <dbReference type="ARBA" id="ARBA00022679"/>
    </source>
</evidence>
<feature type="domain" description="Fucosyltransferase C-terminal" evidence="8">
    <location>
        <begin position="35"/>
        <end position="125"/>
    </location>
</feature>
<dbReference type="GO" id="GO:0032580">
    <property type="term" value="C:Golgi cisterna membrane"/>
    <property type="evidence" value="ECO:0007669"/>
    <property type="project" value="UniProtKB-SubCell"/>
</dbReference>
<dbReference type="PANTHER" id="PTHR48438:SF1">
    <property type="entry name" value="ALPHA-(1,3)-FUCOSYLTRANSFERASE C-RELATED"/>
    <property type="match status" value="1"/>
</dbReference>
<evidence type="ECO:0000256" key="1">
    <source>
        <dbReference type="ARBA" id="ARBA00004323"/>
    </source>
</evidence>
<dbReference type="PANTHER" id="PTHR48438">
    <property type="entry name" value="ALPHA-(1,3)-FUCOSYLTRANSFERASE C-RELATED"/>
    <property type="match status" value="1"/>
</dbReference>
<evidence type="ECO:0000259" key="8">
    <source>
        <dbReference type="Pfam" id="PF00852"/>
    </source>
</evidence>